<keyword evidence="1" id="KW-0732">Signal</keyword>
<evidence type="ECO:0000259" key="2">
    <source>
        <dbReference type="Pfam" id="PF03886"/>
    </source>
</evidence>
<organism evidence="3 4">
    <name type="scientific">Alteraurantiacibacter aquimixticola</name>
    <dbReference type="NCBI Taxonomy" id="2489173"/>
    <lineage>
        <taxon>Bacteria</taxon>
        <taxon>Pseudomonadati</taxon>
        <taxon>Pseudomonadota</taxon>
        <taxon>Alphaproteobacteria</taxon>
        <taxon>Sphingomonadales</taxon>
        <taxon>Erythrobacteraceae</taxon>
        <taxon>Alteraurantiacibacter</taxon>
    </lineage>
</organism>
<feature type="chain" id="PRO_5020366361" evidence="1">
    <location>
        <begin position="26"/>
        <end position="199"/>
    </location>
</feature>
<sequence>MTTANMRNLLGAAGALALLSGCVSIGGGGEAPDQLLTLTPTAIAPAGASATGDMSSALAVSEPAVPHSLDVVRIPVRVNDSSIAYLQDAFWVEKPARLFQRVLAETIRANSERLVVGGGDLEYAARTQLGGELVAMGYDASTGSVVVRYDAVLRLPDGEVRTQRFESEQSGVAPDALSVGPALNRAANDVAAQVAEWVG</sequence>
<dbReference type="PROSITE" id="PS51257">
    <property type="entry name" value="PROKAR_LIPOPROTEIN"/>
    <property type="match status" value="1"/>
</dbReference>
<evidence type="ECO:0000313" key="3">
    <source>
        <dbReference type="EMBL" id="TIX52108.1"/>
    </source>
</evidence>
<dbReference type="Pfam" id="PF03886">
    <property type="entry name" value="ABC_trans_aux"/>
    <property type="match status" value="1"/>
</dbReference>
<dbReference type="Proteomes" id="UP000309389">
    <property type="component" value="Unassembled WGS sequence"/>
</dbReference>
<accession>A0A4T3F4J5</accession>
<dbReference type="EMBL" id="SSHH01000001">
    <property type="protein sequence ID" value="TIX52108.1"/>
    <property type="molecule type" value="Genomic_DNA"/>
</dbReference>
<dbReference type="SUPFAM" id="SSF159594">
    <property type="entry name" value="XCC0632-like"/>
    <property type="match status" value="1"/>
</dbReference>
<evidence type="ECO:0000313" key="4">
    <source>
        <dbReference type="Proteomes" id="UP000309389"/>
    </source>
</evidence>
<feature type="domain" description="ABC-type transport auxiliary lipoprotein component" evidence="2">
    <location>
        <begin position="42"/>
        <end position="195"/>
    </location>
</feature>
<reference evidence="3 4" key="1">
    <citation type="submission" date="2019-04" db="EMBL/GenBank/DDBJ databases">
        <title>Altererythrobacter aquimixticola sp. nov., isolated from sediment of junction between the ocean and a freshwater spring.</title>
        <authorList>
            <person name="Yoon J.-H."/>
        </authorList>
    </citation>
    <scope>NUCLEOTIDE SEQUENCE [LARGE SCALE GENOMIC DNA]</scope>
    <source>
        <strain evidence="3 4">SSKS-13</strain>
    </source>
</reference>
<dbReference type="Gene3D" id="3.40.50.10610">
    <property type="entry name" value="ABC-type transport auxiliary lipoprotein component"/>
    <property type="match status" value="1"/>
</dbReference>
<feature type="signal peptide" evidence="1">
    <location>
        <begin position="1"/>
        <end position="25"/>
    </location>
</feature>
<dbReference type="OrthoDB" id="7391077at2"/>
<proteinExistence type="predicted"/>
<comment type="caution">
    <text evidence="3">The sequence shown here is derived from an EMBL/GenBank/DDBJ whole genome shotgun (WGS) entry which is preliminary data.</text>
</comment>
<dbReference type="AlphaFoldDB" id="A0A4T3F4J5"/>
<keyword evidence="4" id="KW-1185">Reference proteome</keyword>
<gene>
    <name evidence="3" type="ORF">E5222_02195</name>
</gene>
<protein>
    <submittedName>
        <fullName evidence="3">ABC transporter</fullName>
    </submittedName>
</protein>
<evidence type="ECO:0000256" key="1">
    <source>
        <dbReference type="SAM" id="SignalP"/>
    </source>
</evidence>
<dbReference type="InterPro" id="IPR005586">
    <property type="entry name" value="ABC_trans_aux"/>
</dbReference>
<name>A0A4T3F4J5_9SPHN</name>